<dbReference type="Gene3D" id="2.40.420.20">
    <property type="match status" value="1"/>
</dbReference>
<evidence type="ECO:0000313" key="6">
    <source>
        <dbReference type="EMBL" id="PIL38686.1"/>
    </source>
</evidence>
<protein>
    <submittedName>
        <fullName evidence="6">Efflux transporter periplasmic adaptor subunit</fullName>
    </submittedName>
</protein>
<sequence>MKPPLAVPARPAQPLRRRSLGAVLSLAIILSGGVVLAQVLQSPPPPLAPALVIAPVVAAPIPVKLDTVTVQRGNIQETVAASGKLQLYKYADAYAQTTGQVKEVLVAVGDTVKANSLLLEISPILQPTKAENNRAQMARMQAELADQRAQFDFAELQFKRQSQLKAQNATREDAFESSRMNVSSARARVDAIDAQIRQLEATLKIEEDSRKQTQVAAPISGTVVTLNVRDGQMVSAAQPASPLMRIADLSKLTVAARVAENDVTRLRAGMQANFTTPGYPGRHWSGKLRQVIPVAAETSGEQGRQAFYIVLFEVNNVNRELMSGMSTQVQFVVAQAQNALLLPARALGAPDASGFHTVNLLDAQRRPSARKFKIGLRNAREVQVLSSLAEGDQVLVGPMPALALHTAAKPAAAPVAR</sequence>
<evidence type="ECO:0000313" key="7">
    <source>
        <dbReference type="Proteomes" id="UP000228593"/>
    </source>
</evidence>
<dbReference type="GO" id="GO:1990281">
    <property type="term" value="C:efflux pump complex"/>
    <property type="evidence" value="ECO:0007669"/>
    <property type="project" value="TreeGrafter"/>
</dbReference>
<dbReference type="Proteomes" id="UP000228593">
    <property type="component" value="Unassembled WGS sequence"/>
</dbReference>
<dbReference type="Pfam" id="PF25954">
    <property type="entry name" value="Beta-barrel_RND_2"/>
    <property type="match status" value="1"/>
</dbReference>
<dbReference type="InterPro" id="IPR058792">
    <property type="entry name" value="Beta-barrel_RND_2"/>
</dbReference>
<dbReference type="EMBL" id="PDOB01000031">
    <property type="protein sequence ID" value="PIL38686.1"/>
    <property type="molecule type" value="Genomic_DNA"/>
</dbReference>
<dbReference type="GO" id="GO:1990195">
    <property type="term" value="C:macrolide transmembrane transporter complex"/>
    <property type="evidence" value="ECO:0007669"/>
    <property type="project" value="InterPro"/>
</dbReference>
<dbReference type="RefSeq" id="WP_099917102.1">
    <property type="nucleotide sequence ID" value="NZ_BMHS01000017.1"/>
</dbReference>
<dbReference type="Gene3D" id="6.10.140.1990">
    <property type="match status" value="1"/>
</dbReference>
<accession>A0A2G8SY11</accession>
<gene>
    <name evidence="6" type="ORF">CR103_16780</name>
</gene>
<evidence type="ECO:0000259" key="4">
    <source>
        <dbReference type="Pfam" id="PF25917"/>
    </source>
</evidence>
<dbReference type="OrthoDB" id="9784484at2"/>
<dbReference type="InterPro" id="IPR030190">
    <property type="entry name" value="MacA_alpha-hairpin_sf"/>
</dbReference>
<feature type="coiled-coil region" evidence="3">
    <location>
        <begin position="182"/>
        <end position="216"/>
    </location>
</feature>
<dbReference type="PANTHER" id="PTHR30469">
    <property type="entry name" value="MULTIDRUG RESISTANCE PROTEIN MDTA"/>
    <property type="match status" value="1"/>
</dbReference>
<comment type="similarity">
    <text evidence="1">Belongs to the membrane fusion protein (MFP) (TC 8.A.1) family.</text>
</comment>
<feature type="domain" description="Multidrug resistance protein MdtA-like barrel-sandwich hybrid" evidence="4">
    <location>
        <begin position="91"/>
        <end position="241"/>
    </location>
</feature>
<evidence type="ECO:0000256" key="2">
    <source>
        <dbReference type="ARBA" id="ARBA00023054"/>
    </source>
</evidence>
<dbReference type="GO" id="GO:1990961">
    <property type="term" value="P:xenobiotic detoxification by transmembrane export across the plasma membrane"/>
    <property type="evidence" value="ECO:0007669"/>
    <property type="project" value="InterPro"/>
</dbReference>
<keyword evidence="2 3" id="KW-0175">Coiled coil</keyword>
<evidence type="ECO:0000256" key="3">
    <source>
        <dbReference type="SAM" id="Coils"/>
    </source>
</evidence>
<dbReference type="InterPro" id="IPR006143">
    <property type="entry name" value="RND_pump_MFP"/>
</dbReference>
<dbReference type="GO" id="GO:0015562">
    <property type="term" value="F:efflux transmembrane transporter activity"/>
    <property type="evidence" value="ECO:0007669"/>
    <property type="project" value="TreeGrafter"/>
</dbReference>
<dbReference type="GO" id="GO:0030313">
    <property type="term" value="C:cell envelope"/>
    <property type="evidence" value="ECO:0007669"/>
    <property type="project" value="UniProtKB-SubCell"/>
</dbReference>
<dbReference type="GO" id="GO:0019898">
    <property type="term" value="C:extrinsic component of membrane"/>
    <property type="evidence" value="ECO:0007669"/>
    <property type="project" value="InterPro"/>
</dbReference>
<reference evidence="6 7" key="1">
    <citation type="submission" date="2017-10" db="EMBL/GenBank/DDBJ databases">
        <title>Massilia psychrophilum sp. nov., a novel purple-pigmented bacterium isolated from Tianshan glacier, Xinjiang Municipality, China.</title>
        <authorList>
            <person name="Wang H."/>
        </authorList>
    </citation>
    <scope>NUCLEOTIDE SEQUENCE [LARGE SCALE GENOMIC DNA]</scope>
    <source>
        <strain evidence="6 7">JCM 30813</strain>
    </source>
</reference>
<comment type="caution">
    <text evidence="6">The sequence shown here is derived from an EMBL/GenBank/DDBJ whole genome shotgun (WGS) entry which is preliminary data.</text>
</comment>
<feature type="domain" description="CusB-like beta-barrel" evidence="5">
    <location>
        <begin position="254"/>
        <end position="332"/>
    </location>
</feature>
<dbReference type="Pfam" id="PF25917">
    <property type="entry name" value="BSH_RND"/>
    <property type="match status" value="1"/>
</dbReference>
<evidence type="ECO:0000256" key="1">
    <source>
        <dbReference type="ARBA" id="ARBA00009477"/>
    </source>
</evidence>
<dbReference type="AlphaFoldDB" id="A0A2G8SY11"/>
<dbReference type="PANTHER" id="PTHR30469:SF33">
    <property type="entry name" value="SLR1207 PROTEIN"/>
    <property type="match status" value="1"/>
</dbReference>
<dbReference type="Gene3D" id="2.40.30.170">
    <property type="match status" value="1"/>
</dbReference>
<proteinExistence type="inferred from homology"/>
<organism evidence="6 7">
    <name type="scientific">Massilia psychrophila</name>
    <dbReference type="NCBI Taxonomy" id="1603353"/>
    <lineage>
        <taxon>Bacteria</taxon>
        <taxon>Pseudomonadati</taxon>
        <taxon>Pseudomonadota</taxon>
        <taxon>Betaproteobacteria</taxon>
        <taxon>Burkholderiales</taxon>
        <taxon>Oxalobacteraceae</taxon>
        <taxon>Telluria group</taxon>
        <taxon>Massilia</taxon>
    </lineage>
</organism>
<dbReference type="SUPFAM" id="SSF111369">
    <property type="entry name" value="HlyD-like secretion proteins"/>
    <property type="match status" value="1"/>
</dbReference>
<dbReference type="InterPro" id="IPR058625">
    <property type="entry name" value="MdtA-like_BSH"/>
</dbReference>
<evidence type="ECO:0000259" key="5">
    <source>
        <dbReference type="Pfam" id="PF25954"/>
    </source>
</evidence>
<name>A0A2G8SY11_9BURK</name>
<dbReference type="NCBIfam" id="TIGR01730">
    <property type="entry name" value="RND_mfp"/>
    <property type="match status" value="1"/>
</dbReference>
<feature type="coiled-coil region" evidence="3">
    <location>
        <begin position="130"/>
        <end position="157"/>
    </location>
</feature>
<dbReference type="Gene3D" id="2.40.50.100">
    <property type="match status" value="1"/>
</dbReference>
<keyword evidence="7" id="KW-1185">Reference proteome</keyword>